<keyword evidence="3" id="KW-1185">Reference proteome</keyword>
<comment type="caution">
    <text evidence="2">The sequence shown here is derived from an EMBL/GenBank/DDBJ whole genome shotgun (WGS) entry which is preliminary data.</text>
</comment>
<dbReference type="Pfam" id="PF08242">
    <property type="entry name" value="Methyltransf_12"/>
    <property type="match status" value="1"/>
</dbReference>
<dbReference type="Proteomes" id="UP000789595">
    <property type="component" value="Unassembled WGS sequence"/>
</dbReference>
<name>A0A8J2T3M3_9STRA</name>
<gene>
    <name evidence="2" type="ORF">PECAL_6P19850</name>
</gene>
<sequence length="497" mass="52233">MQADTEEYLREAAGRGHEMVQQMVQKLSGALIYPDAATCRRAKLWDVYASEWGAEAGWVAGMAASNREAKETLENVGDEWAPAAHTKRVVDEWILSEVSLKTHCCEIGSGGGRIGRMVAPRVSKLQCFDVSAKMLAAAKQALASQENVTFAQIHGDASGADAGFSDKPRHYAPQHKHAYDFVYCFDVMVHMDAHAMFRCLKRIRALLKDEGKAFISTSNLLAPDGFRRFEAQEKYSVGGFYFVTPETVRCLVSRAGLRVVRELSAPDASNTYYNRDYLALLAPVVEAPAIAPVVAVSPTVNTASSPVSQDAAAVAAMDEDEIVDAVEAAESSGDCAAVVRLLGSALALEEPETAVEAVADALLRLGSAHAAALGEAGACERVAAALALPCCGDEPSLAEVLLGCCRVLAKSGANAAKLLANDGAARLVSAMEAHVASGEPTLQEQGCLAIEALAVAGGAAALREAGAEAAIEGARGDIVNERNKTYPDRALAALAGS</sequence>
<dbReference type="SUPFAM" id="SSF53335">
    <property type="entry name" value="S-adenosyl-L-methionine-dependent methyltransferases"/>
    <property type="match status" value="1"/>
</dbReference>
<evidence type="ECO:0000313" key="2">
    <source>
        <dbReference type="EMBL" id="CAH0380338.1"/>
    </source>
</evidence>
<dbReference type="EMBL" id="CAKKNE010000006">
    <property type="protein sequence ID" value="CAH0380338.1"/>
    <property type="molecule type" value="Genomic_DNA"/>
</dbReference>
<organism evidence="2 3">
    <name type="scientific">Pelagomonas calceolata</name>
    <dbReference type="NCBI Taxonomy" id="35677"/>
    <lineage>
        <taxon>Eukaryota</taxon>
        <taxon>Sar</taxon>
        <taxon>Stramenopiles</taxon>
        <taxon>Ochrophyta</taxon>
        <taxon>Pelagophyceae</taxon>
        <taxon>Pelagomonadales</taxon>
        <taxon>Pelagomonadaceae</taxon>
        <taxon>Pelagomonas</taxon>
    </lineage>
</organism>
<feature type="domain" description="Methyltransferase type 12" evidence="1">
    <location>
        <begin position="106"/>
        <end position="212"/>
    </location>
</feature>
<evidence type="ECO:0000313" key="3">
    <source>
        <dbReference type="Proteomes" id="UP000789595"/>
    </source>
</evidence>
<proteinExistence type="predicted"/>
<protein>
    <recommendedName>
        <fullName evidence="1">Methyltransferase type 12 domain-containing protein</fullName>
    </recommendedName>
</protein>
<dbReference type="InterPro" id="IPR013217">
    <property type="entry name" value="Methyltransf_12"/>
</dbReference>
<reference evidence="2" key="1">
    <citation type="submission" date="2021-11" db="EMBL/GenBank/DDBJ databases">
        <authorList>
            <consortium name="Genoscope - CEA"/>
            <person name="William W."/>
        </authorList>
    </citation>
    <scope>NUCLEOTIDE SEQUENCE</scope>
</reference>
<dbReference type="InterPro" id="IPR029063">
    <property type="entry name" value="SAM-dependent_MTases_sf"/>
</dbReference>
<dbReference type="Gene3D" id="3.40.50.150">
    <property type="entry name" value="Vaccinia Virus protein VP39"/>
    <property type="match status" value="1"/>
</dbReference>
<dbReference type="AlphaFoldDB" id="A0A8J2T3M3"/>
<evidence type="ECO:0000259" key="1">
    <source>
        <dbReference type="Pfam" id="PF08242"/>
    </source>
</evidence>
<accession>A0A8J2T3M3</accession>
<dbReference type="OrthoDB" id="416496at2759"/>